<accession>A0A6A6EBN4</accession>
<dbReference type="GO" id="GO:0000272">
    <property type="term" value="P:polysaccharide catabolic process"/>
    <property type="evidence" value="ECO:0007669"/>
    <property type="project" value="UniProtKB-KW"/>
</dbReference>
<name>A0A6A6EBN4_9PEZI</name>
<dbReference type="InterPro" id="IPR008979">
    <property type="entry name" value="Galactose-bd-like_sf"/>
</dbReference>
<evidence type="ECO:0000256" key="5">
    <source>
        <dbReference type="ARBA" id="ARBA00022525"/>
    </source>
</evidence>
<dbReference type="InterPro" id="IPR029411">
    <property type="entry name" value="RG-lyase_III"/>
</dbReference>
<keyword evidence="14" id="KW-1185">Reference proteome</keyword>
<evidence type="ECO:0000256" key="6">
    <source>
        <dbReference type="ARBA" id="ARBA00022729"/>
    </source>
</evidence>
<dbReference type="InterPro" id="IPR011013">
    <property type="entry name" value="Gal_mutarotase_sf_dom"/>
</dbReference>
<dbReference type="OrthoDB" id="1179585at2759"/>
<keyword evidence="9" id="KW-0624">Polysaccharide degradation</keyword>
<dbReference type="InterPro" id="IPR029413">
    <property type="entry name" value="RG-lyase_II"/>
</dbReference>
<evidence type="ECO:0000256" key="8">
    <source>
        <dbReference type="ARBA" id="ARBA00023277"/>
    </source>
</evidence>
<evidence type="ECO:0000256" key="1">
    <source>
        <dbReference type="ARBA" id="ARBA00001324"/>
    </source>
</evidence>
<dbReference type="GO" id="GO:0005576">
    <property type="term" value="C:extracellular region"/>
    <property type="evidence" value="ECO:0007669"/>
    <property type="project" value="UniProtKB-SubCell"/>
</dbReference>
<dbReference type="Pfam" id="PF14686">
    <property type="entry name" value="fn3_3"/>
    <property type="match status" value="1"/>
</dbReference>
<evidence type="ECO:0000259" key="11">
    <source>
        <dbReference type="Pfam" id="PF14683"/>
    </source>
</evidence>
<dbReference type="SUPFAM" id="SSF49452">
    <property type="entry name" value="Starch-binding domain-like"/>
    <property type="match status" value="1"/>
</dbReference>
<dbReference type="SUPFAM" id="SSF49785">
    <property type="entry name" value="Galactose-binding domain-like"/>
    <property type="match status" value="1"/>
</dbReference>
<evidence type="ECO:0000256" key="9">
    <source>
        <dbReference type="ARBA" id="ARBA00023326"/>
    </source>
</evidence>
<comment type="subcellular location">
    <subcellularLocation>
        <location evidence="2">Secreted</location>
    </subcellularLocation>
</comment>
<dbReference type="PANTHER" id="PTHR32018:SF1">
    <property type="entry name" value="RHAMNOGALACTURONAN ENDOLYASE"/>
    <property type="match status" value="1"/>
</dbReference>
<feature type="domain" description="Rhamnogalacturonan lyase" evidence="12">
    <location>
        <begin position="317"/>
        <end position="398"/>
    </location>
</feature>
<dbReference type="Gene3D" id="2.60.40.1120">
    <property type="entry name" value="Carboxypeptidase-like, regulatory domain"/>
    <property type="match status" value="1"/>
</dbReference>
<dbReference type="InterPro" id="IPR014718">
    <property type="entry name" value="GH-type_carb-bd"/>
</dbReference>
<dbReference type="SUPFAM" id="SSF74650">
    <property type="entry name" value="Galactose mutarotase-like"/>
    <property type="match status" value="1"/>
</dbReference>
<keyword evidence="6 10" id="KW-0732">Signal</keyword>
<evidence type="ECO:0000313" key="14">
    <source>
        <dbReference type="Proteomes" id="UP000800200"/>
    </source>
</evidence>
<dbReference type="InterPro" id="IPR051850">
    <property type="entry name" value="Polysacch_Lyase_4"/>
</dbReference>
<dbReference type="EC" id="4.2.2.23" evidence="4"/>
<evidence type="ECO:0000256" key="3">
    <source>
        <dbReference type="ARBA" id="ARBA00010418"/>
    </source>
</evidence>
<dbReference type="Gene3D" id="2.60.120.260">
    <property type="entry name" value="Galactose-binding domain-like"/>
    <property type="match status" value="1"/>
</dbReference>
<evidence type="ECO:0000256" key="10">
    <source>
        <dbReference type="SAM" id="SignalP"/>
    </source>
</evidence>
<dbReference type="CDD" id="cd10316">
    <property type="entry name" value="RGL4_M"/>
    <property type="match status" value="1"/>
</dbReference>
<comment type="catalytic activity">
    <reaction evidence="1">
        <text>Endotype eliminative cleavage of L-alpha-rhamnopyranosyl-(1-&gt;4)-alpha-D-galactopyranosyluronic acid bonds of rhamnogalacturonan I domains in ramified hairy regions of pectin leaving L-rhamnopyranose at the reducing end and 4-deoxy-4,5-unsaturated D-galactopyranosyluronic acid at the non-reducing end.</text>
        <dbReference type="EC" id="4.2.2.23"/>
    </reaction>
</comment>
<dbReference type="Proteomes" id="UP000800200">
    <property type="component" value="Unassembled WGS sequence"/>
</dbReference>
<sequence>MGSLWSILQILGFAAVFTFATAGPIEGRVKRKSFLKQVDNSTWVIGNGIWNVTQGRQYATKLWYKNKDLVDEAVGHYVSYNGAASDLNWTSAAIVDEGSDYINVRFTAREGDFHWVIYDDLAGAYQYFVNHALPVLGEFRTLWRLDNETFPNGRTNERDGPLPPLSEYRAATNVQDETWQKADGTFLTKYDWSAFLREVDFYGVYGNEVGSWYFNPGKDYYNGNHLKQELMIHRESRTGDAVQLNMIHGTHFQALSQDAFADGKTWGPWLWYLNDGSKEDAARRAKEEERAWPYKWFNNVAYQSRGSIWGKLVLSDGRPAAGAAVFLGDNNSDKTTLDQGKDYYYTTYADEDGTFNIGNVRSGTYGLYAWSNGGKLADVATSVIQNDVTISKGKYTDLKTITWKVTDRKSRIFQLGDFDRQTTGFRGSTPPYGHGRIATCPSNLTYTIGISKPSDWCFGQSSLGTNSIVFPVSSIPESAASAKLIVSLAGFSSGSSADILLNGQKLGNITTGSLSTSQDTYRGATRAGEWYLLEFLVKKEVLKTGENRVEFTVTRSTQWRGWLWDSILLEWV</sequence>
<dbReference type="GO" id="GO:0102210">
    <property type="term" value="F:rhamnogalacturonan endolyase activity"/>
    <property type="evidence" value="ECO:0007669"/>
    <property type="project" value="UniProtKB-EC"/>
</dbReference>
<feature type="signal peptide" evidence="10">
    <location>
        <begin position="1"/>
        <end position="22"/>
    </location>
</feature>
<evidence type="ECO:0000313" key="13">
    <source>
        <dbReference type="EMBL" id="KAF2188583.1"/>
    </source>
</evidence>
<evidence type="ECO:0000256" key="2">
    <source>
        <dbReference type="ARBA" id="ARBA00004613"/>
    </source>
</evidence>
<organism evidence="13 14">
    <name type="scientific">Zopfia rhizophila CBS 207.26</name>
    <dbReference type="NCBI Taxonomy" id="1314779"/>
    <lineage>
        <taxon>Eukaryota</taxon>
        <taxon>Fungi</taxon>
        <taxon>Dikarya</taxon>
        <taxon>Ascomycota</taxon>
        <taxon>Pezizomycotina</taxon>
        <taxon>Dothideomycetes</taxon>
        <taxon>Dothideomycetes incertae sedis</taxon>
        <taxon>Zopfiaceae</taxon>
        <taxon>Zopfia</taxon>
    </lineage>
</organism>
<evidence type="ECO:0000259" key="12">
    <source>
        <dbReference type="Pfam" id="PF14686"/>
    </source>
</evidence>
<keyword evidence="7 13" id="KW-0456">Lyase</keyword>
<dbReference type="Pfam" id="PF14683">
    <property type="entry name" value="CBM-like"/>
    <property type="match status" value="1"/>
</dbReference>
<dbReference type="PANTHER" id="PTHR32018">
    <property type="entry name" value="RHAMNOGALACTURONATE LYASE FAMILY PROTEIN"/>
    <property type="match status" value="1"/>
</dbReference>
<dbReference type="CDD" id="cd10320">
    <property type="entry name" value="RGL4_N"/>
    <property type="match status" value="1"/>
</dbReference>
<dbReference type="AlphaFoldDB" id="A0A6A6EBN4"/>
<protein>
    <recommendedName>
        <fullName evidence="4">rhamnogalacturonan endolyase</fullName>
        <ecNumber evidence="4">4.2.2.23</ecNumber>
    </recommendedName>
</protein>
<evidence type="ECO:0000256" key="7">
    <source>
        <dbReference type="ARBA" id="ARBA00023239"/>
    </source>
</evidence>
<gene>
    <name evidence="13" type="ORF">K469DRAFT_737398</name>
</gene>
<proteinExistence type="inferred from homology"/>
<keyword evidence="5" id="KW-0964">Secreted</keyword>
<evidence type="ECO:0000256" key="4">
    <source>
        <dbReference type="ARBA" id="ARBA00012437"/>
    </source>
</evidence>
<feature type="chain" id="PRO_5025407280" description="rhamnogalacturonan endolyase" evidence="10">
    <location>
        <begin position="23"/>
        <end position="572"/>
    </location>
</feature>
<dbReference type="Gene3D" id="2.70.98.10">
    <property type="match status" value="1"/>
</dbReference>
<dbReference type="EMBL" id="ML994623">
    <property type="protein sequence ID" value="KAF2188583.1"/>
    <property type="molecule type" value="Genomic_DNA"/>
</dbReference>
<dbReference type="GO" id="GO:0030246">
    <property type="term" value="F:carbohydrate binding"/>
    <property type="evidence" value="ECO:0007669"/>
    <property type="project" value="InterPro"/>
</dbReference>
<feature type="domain" description="Rhamnogalacturonan lyase" evidence="11">
    <location>
        <begin position="411"/>
        <end position="569"/>
    </location>
</feature>
<reference evidence="13" key="1">
    <citation type="journal article" date="2020" name="Stud. Mycol.">
        <title>101 Dothideomycetes genomes: a test case for predicting lifestyles and emergence of pathogens.</title>
        <authorList>
            <person name="Haridas S."/>
            <person name="Albert R."/>
            <person name="Binder M."/>
            <person name="Bloem J."/>
            <person name="Labutti K."/>
            <person name="Salamov A."/>
            <person name="Andreopoulos B."/>
            <person name="Baker S."/>
            <person name="Barry K."/>
            <person name="Bills G."/>
            <person name="Bluhm B."/>
            <person name="Cannon C."/>
            <person name="Castanera R."/>
            <person name="Culley D."/>
            <person name="Daum C."/>
            <person name="Ezra D."/>
            <person name="Gonzalez J."/>
            <person name="Henrissat B."/>
            <person name="Kuo A."/>
            <person name="Liang C."/>
            <person name="Lipzen A."/>
            <person name="Lutzoni F."/>
            <person name="Magnuson J."/>
            <person name="Mondo S."/>
            <person name="Nolan M."/>
            <person name="Ohm R."/>
            <person name="Pangilinan J."/>
            <person name="Park H.-J."/>
            <person name="Ramirez L."/>
            <person name="Alfaro M."/>
            <person name="Sun H."/>
            <person name="Tritt A."/>
            <person name="Yoshinaga Y."/>
            <person name="Zwiers L.-H."/>
            <person name="Turgeon B."/>
            <person name="Goodwin S."/>
            <person name="Spatafora J."/>
            <person name="Crous P."/>
            <person name="Grigoriev I."/>
        </authorList>
    </citation>
    <scope>NUCLEOTIDE SEQUENCE</scope>
    <source>
        <strain evidence="13">CBS 207.26</strain>
    </source>
</reference>
<comment type="similarity">
    <text evidence="3">Belongs to the polysaccharide lyase 4 family.</text>
</comment>
<dbReference type="InterPro" id="IPR013784">
    <property type="entry name" value="Carb-bd-like_fold"/>
</dbReference>
<keyword evidence="8" id="KW-0119">Carbohydrate metabolism</keyword>